<dbReference type="Pfam" id="PF11679">
    <property type="entry name" value="DUF3275"/>
    <property type="match status" value="1"/>
</dbReference>
<sequence length="45" mass="5370">TIEQGEQVTLDPTSDRGILRQQQNYLKSNNWKFNMQEQAWYLPSL</sequence>
<evidence type="ECO:0000313" key="2">
    <source>
        <dbReference type="Proteomes" id="UP000626656"/>
    </source>
</evidence>
<reference evidence="1 2" key="1">
    <citation type="submission" date="2020-05" db="EMBL/GenBank/DDBJ databases">
        <authorList>
            <person name="Petersen J."/>
            <person name="Sayavedra L."/>
        </authorList>
    </citation>
    <scope>NUCLEOTIDE SEQUENCE [LARGE SCALE GENOMIC DNA]</scope>
    <source>
        <strain evidence="1">B azoricus SOX ET2 1586I</strain>
    </source>
</reference>
<organism evidence="1 2">
    <name type="scientific">Bathymodiolus thermophilus thioautotrophic gill symbiont</name>
    <dbReference type="NCBI Taxonomy" id="2360"/>
    <lineage>
        <taxon>Bacteria</taxon>
        <taxon>Pseudomonadati</taxon>
        <taxon>Pseudomonadota</taxon>
        <taxon>Gammaproteobacteria</taxon>
        <taxon>sulfur-oxidizing symbionts</taxon>
    </lineage>
</organism>
<name>A0ABN7GEC6_9GAMM</name>
<dbReference type="InterPro" id="IPR021693">
    <property type="entry name" value="DUF3275"/>
</dbReference>
<keyword evidence="2" id="KW-1185">Reference proteome</keyword>
<proteinExistence type="predicted"/>
<accession>A0ABN7GEC6</accession>
<evidence type="ECO:0000313" key="1">
    <source>
        <dbReference type="EMBL" id="CAB5508093.1"/>
    </source>
</evidence>
<feature type="non-terminal residue" evidence="1">
    <location>
        <position position="1"/>
    </location>
</feature>
<protein>
    <submittedName>
        <fullName evidence="1">Uncharacterized protein</fullName>
    </submittedName>
</protein>
<comment type="caution">
    <text evidence="1">The sequence shown here is derived from an EMBL/GenBank/DDBJ whole genome shotgun (WGS) entry which is preliminary data.</text>
</comment>
<dbReference type="EMBL" id="CAHJWF010000524">
    <property type="protein sequence ID" value="CAB5508093.1"/>
    <property type="molecule type" value="Genomic_DNA"/>
</dbReference>
<dbReference type="Proteomes" id="UP000626656">
    <property type="component" value="Unassembled WGS sequence"/>
</dbReference>
<gene>
    <name evidence="1" type="ORF">AZO1586I_2368</name>
</gene>